<protein>
    <recommendedName>
        <fullName evidence="5">Carboxypeptidase regulatory-like domain-containing protein</fullName>
    </recommendedName>
</protein>
<feature type="signal peptide" evidence="2">
    <location>
        <begin position="1"/>
        <end position="26"/>
    </location>
</feature>
<name>A0ABS5DP29_9PSEU</name>
<sequence length="125" mass="12628">MARRAVLAALVAAPLLAGVGGPPASAAEPSTVSGTVFHDLNGDRERQPDEPGAEGFRVSVNPTSDDAGYAAFTDASGHYHISGITSTGKFSVQLDGAGHEHTTPWAVGGSFGHGGVDAVQDFGIK</sequence>
<keyword evidence="2" id="KW-0732">Signal</keyword>
<dbReference type="InterPro" id="IPR013783">
    <property type="entry name" value="Ig-like_fold"/>
</dbReference>
<feature type="chain" id="PRO_5046346945" description="Carboxypeptidase regulatory-like domain-containing protein" evidence="2">
    <location>
        <begin position="27"/>
        <end position="125"/>
    </location>
</feature>
<feature type="compositionally biased region" description="Low complexity" evidence="1">
    <location>
        <begin position="18"/>
        <end position="27"/>
    </location>
</feature>
<dbReference type="Proteomes" id="UP000674084">
    <property type="component" value="Unassembled WGS sequence"/>
</dbReference>
<dbReference type="RefSeq" id="WP_210973087.1">
    <property type="nucleotide sequence ID" value="NZ_JAGPXE010000016.1"/>
</dbReference>
<accession>A0ABS5DP29</accession>
<comment type="caution">
    <text evidence="3">The sequence shown here is derived from an EMBL/GenBank/DDBJ whole genome shotgun (WGS) entry which is preliminary data.</text>
</comment>
<dbReference type="EMBL" id="JAGPXE010000016">
    <property type="protein sequence ID" value="MBQ0928061.1"/>
    <property type="molecule type" value="Genomic_DNA"/>
</dbReference>
<feature type="region of interest" description="Disordered" evidence="1">
    <location>
        <begin position="18"/>
        <end position="60"/>
    </location>
</feature>
<dbReference type="Gene3D" id="2.60.40.10">
    <property type="entry name" value="Immunoglobulins"/>
    <property type="match status" value="1"/>
</dbReference>
<keyword evidence="4" id="KW-1185">Reference proteome</keyword>
<evidence type="ECO:0008006" key="5">
    <source>
        <dbReference type="Google" id="ProtNLM"/>
    </source>
</evidence>
<reference evidence="3 4" key="1">
    <citation type="submission" date="2021-04" db="EMBL/GenBank/DDBJ databases">
        <title>Whole-genome sequencing of Saccharopolyspora endophytica KCTC 19397.</title>
        <authorList>
            <person name="Ay H."/>
            <person name="Saygin H."/>
            <person name="Sahin N."/>
        </authorList>
    </citation>
    <scope>NUCLEOTIDE SEQUENCE [LARGE SCALE GENOMIC DNA]</scope>
    <source>
        <strain evidence="3 4">KCTC 19397</strain>
    </source>
</reference>
<evidence type="ECO:0000313" key="3">
    <source>
        <dbReference type="EMBL" id="MBQ0928061.1"/>
    </source>
</evidence>
<dbReference type="SUPFAM" id="SSF117074">
    <property type="entry name" value="Hypothetical protein PA1324"/>
    <property type="match status" value="1"/>
</dbReference>
<feature type="compositionally biased region" description="Basic and acidic residues" evidence="1">
    <location>
        <begin position="40"/>
        <end position="49"/>
    </location>
</feature>
<gene>
    <name evidence="3" type="ORF">KBO27_29325</name>
</gene>
<evidence type="ECO:0000256" key="2">
    <source>
        <dbReference type="SAM" id="SignalP"/>
    </source>
</evidence>
<evidence type="ECO:0000313" key="4">
    <source>
        <dbReference type="Proteomes" id="UP000674084"/>
    </source>
</evidence>
<organism evidence="3 4">
    <name type="scientific">Saccharopolyspora endophytica</name>
    <dbReference type="NCBI Taxonomy" id="543886"/>
    <lineage>
        <taxon>Bacteria</taxon>
        <taxon>Bacillati</taxon>
        <taxon>Actinomycetota</taxon>
        <taxon>Actinomycetes</taxon>
        <taxon>Pseudonocardiales</taxon>
        <taxon>Pseudonocardiaceae</taxon>
        <taxon>Saccharopolyspora</taxon>
    </lineage>
</organism>
<evidence type="ECO:0000256" key="1">
    <source>
        <dbReference type="SAM" id="MobiDB-lite"/>
    </source>
</evidence>
<proteinExistence type="predicted"/>